<evidence type="ECO:0000256" key="1">
    <source>
        <dbReference type="SAM" id="Phobius"/>
    </source>
</evidence>
<gene>
    <name evidence="2" type="ORF">KR50_00130</name>
</gene>
<keyword evidence="1" id="KW-1133">Transmembrane helix</keyword>
<comment type="caution">
    <text evidence="2">The sequence shown here is derived from an EMBL/GenBank/DDBJ whole genome shotgun (WGS) entry which is preliminary data.</text>
</comment>
<name>A0A0C2SFI8_9BACL</name>
<dbReference type="EMBL" id="JXRR01000001">
    <property type="protein sequence ID" value="KIL52684.1"/>
    <property type="molecule type" value="Genomic_DNA"/>
</dbReference>
<protein>
    <submittedName>
        <fullName evidence="2">Uncharacterized protein</fullName>
    </submittedName>
</protein>
<keyword evidence="1" id="KW-0812">Transmembrane</keyword>
<keyword evidence="1" id="KW-0472">Membrane</keyword>
<feature type="transmembrane region" description="Helical" evidence="1">
    <location>
        <begin position="5"/>
        <end position="22"/>
    </location>
</feature>
<sequence length="57" mass="6620">MAKTLIYYGTLILMIVITFTLYSRMLGAIPLLILSLALYYMAYLEMKKDKYRNSSSD</sequence>
<dbReference type="AlphaFoldDB" id="A0A0C2SFI8"/>
<keyword evidence="3" id="KW-1185">Reference proteome</keyword>
<dbReference type="RefSeq" id="WP_198134214.1">
    <property type="nucleotide sequence ID" value="NZ_JXRR01000001.1"/>
</dbReference>
<accession>A0A0C2SFI8</accession>
<proteinExistence type="predicted"/>
<organism evidence="2 3">
    <name type="scientific">Jeotgalibacillus campisalis</name>
    <dbReference type="NCBI Taxonomy" id="220754"/>
    <lineage>
        <taxon>Bacteria</taxon>
        <taxon>Bacillati</taxon>
        <taxon>Bacillota</taxon>
        <taxon>Bacilli</taxon>
        <taxon>Bacillales</taxon>
        <taxon>Caryophanaceae</taxon>
        <taxon>Jeotgalibacillus</taxon>
    </lineage>
</organism>
<dbReference type="PATRIC" id="fig|220754.4.peg.13"/>
<evidence type="ECO:0000313" key="2">
    <source>
        <dbReference type="EMBL" id="KIL52684.1"/>
    </source>
</evidence>
<reference evidence="2 3" key="1">
    <citation type="submission" date="2015-01" db="EMBL/GenBank/DDBJ databases">
        <title>Jeotgalibacillus campisalis genome sequencing.</title>
        <authorList>
            <person name="Goh K.M."/>
            <person name="Chan K.-G."/>
            <person name="Yaakop A.S."/>
            <person name="Ee R."/>
            <person name="Gan H.M."/>
            <person name="Chan C.S."/>
        </authorList>
    </citation>
    <scope>NUCLEOTIDE SEQUENCE [LARGE SCALE GENOMIC DNA]</scope>
    <source>
        <strain evidence="2 3">SF-57</strain>
    </source>
</reference>
<evidence type="ECO:0000313" key="3">
    <source>
        <dbReference type="Proteomes" id="UP000031972"/>
    </source>
</evidence>
<dbReference type="Proteomes" id="UP000031972">
    <property type="component" value="Unassembled WGS sequence"/>
</dbReference>
<feature type="transmembrane region" description="Helical" evidence="1">
    <location>
        <begin position="28"/>
        <end position="46"/>
    </location>
</feature>